<dbReference type="PANTHER" id="PTHR46274:SF20">
    <property type="entry name" value="DUAL SPECIFICITY PROTEIN PHOSPHATASE DSP8"/>
    <property type="match status" value="1"/>
</dbReference>
<name>A0A0A8ZFE8_ARUDO</name>
<reference evidence="1" key="1">
    <citation type="submission" date="2014-09" db="EMBL/GenBank/DDBJ databases">
        <authorList>
            <person name="Magalhaes I.L.F."/>
            <person name="Oliveira U."/>
            <person name="Santos F.R."/>
            <person name="Vidigal T.H.D.A."/>
            <person name="Brescovit A.D."/>
            <person name="Santos A.J."/>
        </authorList>
    </citation>
    <scope>NUCLEOTIDE SEQUENCE</scope>
    <source>
        <tissue evidence="1">Shoot tissue taken approximately 20 cm above the soil surface</tissue>
    </source>
</reference>
<dbReference type="AlphaFoldDB" id="A0A0A8ZFE8"/>
<organism evidence="1">
    <name type="scientific">Arundo donax</name>
    <name type="common">Giant reed</name>
    <name type="synonym">Donax arundinaceus</name>
    <dbReference type="NCBI Taxonomy" id="35708"/>
    <lineage>
        <taxon>Eukaryota</taxon>
        <taxon>Viridiplantae</taxon>
        <taxon>Streptophyta</taxon>
        <taxon>Embryophyta</taxon>
        <taxon>Tracheophyta</taxon>
        <taxon>Spermatophyta</taxon>
        <taxon>Magnoliopsida</taxon>
        <taxon>Liliopsida</taxon>
        <taxon>Poales</taxon>
        <taxon>Poaceae</taxon>
        <taxon>PACMAD clade</taxon>
        <taxon>Arundinoideae</taxon>
        <taxon>Arundineae</taxon>
        <taxon>Arundo</taxon>
    </lineage>
</organism>
<sequence>MAVEAASRRGAAARRKAKEAAVGAAARVLFYPTLLYNVVRSKVQAEFRWWDEVDQVNSLVFAPQGLLGEGFSMGFDLRLLGSLVNWNHLCCSGDPAAGLEDSSGESCVLYHIEMRRLSS</sequence>
<dbReference type="EMBL" id="GBRH01260364">
    <property type="protein sequence ID" value="JAD37531.1"/>
    <property type="molecule type" value="Transcribed_RNA"/>
</dbReference>
<reference evidence="1" key="2">
    <citation type="journal article" date="2015" name="Data Brief">
        <title>Shoot transcriptome of the giant reed, Arundo donax.</title>
        <authorList>
            <person name="Barrero R.A."/>
            <person name="Guerrero F.D."/>
            <person name="Moolhuijzen P."/>
            <person name="Goolsby J.A."/>
            <person name="Tidwell J."/>
            <person name="Bellgard S.E."/>
            <person name="Bellgard M.I."/>
        </authorList>
    </citation>
    <scope>NUCLEOTIDE SEQUENCE</scope>
    <source>
        <tissue evidence="1">Shoot tissue taken approximately 20 cm above the soil surface</tissue>
    </source>
</reference>
<evidence type="ECO:0000313" key="1">
    <source>
        <dbReference type="EMBL" id="JAD37531.1"/>
    </source>
</evidence>
<proteinExistence type="predicted"/>
<protein>
    <submittedName>
        <fullName evidence="1">Uncharacterized protein</fullName>
    </submittedName>
</protein>
<dbReference type="PANTHER" id="PTHR46274">
    <property type="entry name" value="PHOSPHATIDYLINOSITOL PHOSPHATASE"/>
    <property type="match status" value="1"/>
</dbReference>
<accession>A0A0A8ZFE8</accession>